<dbReference type="EMBL" id="SJPS01000017">
    <property type="protein sequence ID" value="TWU20060.1"/>
    <property type="molecule type" value="Genomic_DNA"/>
</dbReference>
<evidence type="ECO:0000313" key="3">
    <source>
        <dbReference type="Proteomes" id="UP000318437"/>
    </source>
</evidence>
<proteinExistence type="predicted"/>
<dbReference type="Gene3D" id="3.30.300.130">
    <property type="entry name" value="Fe-S cluster assembly (FSCA)"/>
    <property type="match status" value="1"/>
</dbReference>
<dbReference type="PANTHER" id="PTHR42831">
    <property type="entry name" value="FE-S PROTEIN MATURATION AUXILIARY FACTOR YITW"/>
    <property type="match status" value="1"/>
</dbReference>
<dbReference type="Proteomes" id="UP000318437">
    <property type="component" value="Unassembled WGS sequence"/>
</dbReference>
<dbReference type="SUPFAM" id="SSF117916">
    <property type="entry name" value="Fe-S cluster assembly (FSCA) domain-like"/>
    <property type="match status" value="1"/>
</dbReference>
<dbReference type="Pfam" id="PF01883">
    <property type="entry name" value="FeS_assembly_P"/>
    <property type="match status" value="1"/>
</dbReference>
<name>A0A5C6C601_9BACT</name>
<keyword evidence="3" id="KW-1185">Reference proteome</keyword>
<organism evidence="2 3">
    <name type="scientific">Bythopirellula polymerisocia</name>
    <dbReference type="NCBI Taxonomy" id="2528003"/>
    <lineage>
        <taxon>Bacteria</taxon>
        <taxon>Pseudomonadati</taxon>
        <taxon>Planctomycetota</taxon>
        <taxon>Planctomycetia</taxon>
        <taxon>Pirellulales</taxon>
        <taxon>Lacipirellulaceae</taxon>
        <taxon>Bythopirellula</taxon>
    </lineage>
</organism>
<sequence length="105" mass="11721">MPIAEDHVREALKQVIDPELFVNIVDLGLIYEIKIDEIEEGKSNVVVNMTMTSPACPAGPQLLGQSKDFVGRLEGVDEVDVRLVMDPPWTPDRMTEDARDQLGIF</sequence>
<evidence type="ECO:0000259" key="1">
    <source>
        <dbReference type="Pfam" id="PF01883"/>
    </source>
</evidence>
<evidence type="ECO:0000313" key="2">
    <source>
        <dbReference type="EMBL" id="TWU20060.1"/>
    </source>
</evidence>
<dbReference type="InterPro" id="IPR034904">
    <property type="entry name" value="FSCA_dom_sf"/>
</dbReference>
<dbReference type="PANTHER" id="PTHR42831:SF1">
    <property type="entry name" value="FE-S PROTEIN MATURATION AUXILIARY FACTOR YITW"/>
    <property type="match status" value="1"/>
</dbReference>
<dbReference type="InterPro" id="IPR002744">
    <property type="entry name" value="MIP18-like"/>
</dbReference>
<protein>
    <submittedName>
        <fullName evidence="2">Putative 1,2-phenylacetyl-CoA epoxidase, subunit D</fullName>
    </submittedName>
</protein>
<gene>
    <name evidence="2" type="primary">paaD</name>
    <name evidence="2" type="ORF">Pla144_50130</name>
</gene>
<dbReference type="OrthoDB" id="9805360at2"/>
<feature type="domain" description="MIP18 family-like" evidence="1">
    <location>
        <begin position="5"/>
        <end position="81"/>
    </location>
</feature>
<dbReference type="InterPro" id="IPR052339">
    <property type="entry name" value="Fe-S_Maturation_MIP18"/>
</dbReference>
<dbReference type="AlphaFoldDB" id="A0A5C6C601"/>
<reference evidence="2 3" key="1">
    <citation type="submission" date="2019-02" db="EMBL/GenBank/DDBJ databases">
        <title>Deep-cultivation of Planctomycetes and their phenomic and genomic characterization uncovers novel biology.</title>
        <authorList>
            <person name="Wiegand S."/>
            <person name="Jogler M."/>
            <person name="Boedeker C."/>
            <person name="Pinto D."/>
            <person name="Vollmers J."/>
            <person name="Rivas-Marin E."/>
            <person name="Kohn T."/>
            <person name="Peeters S.H."/>
            <person name="Heuer A."/>
            <person name="Rast P."/>
            <person name="Oberbeckmann S."/>
            <person name="Bunk B."/>
            <person name="Jeske O."/>
            <person name="Meyerdierks A."/>
            <person name="Storesund J.E."/>
            <person name="Kallscheuer N."/>
            <person name="Luecker S."/>
            <person name="Lage O.M."/>
            <person name="Pohl T."/>
            <person name="Merkel B.J."/>
            <person name="Hornburger P."/>
            <person name="Mueller R.-W."/>
            <person name="Bruemmer F."/>
            <person name="Labrenz M."/>
            <person name="Spormann A.M."/>
            <person name="Op Den Camp H."/>
            <person name="Overmann J."/>
            <person name="Amann R."/>
            <person name="Jetten M.S.M."/>
            <person name="Mascher T."/>
            <person name="Medema M.H."/>
            <person name="Devos D.P."/>
            <person name="Kaster A.-K."/>
            <person name="Ovreas L."/>
            <person name="Rohde M."/>
            <person name="Galperin M.Y."/>
            <person name="Jogler C."/>
        </authorList>
    </citation>
    <scope>NUCLEOTIDE SEQUENCE [LARGE SCALE GENOMIC DNA]</scope>
    <source>
        <strain evidence="2 3">Pla144</strain>
    </source>
</reference>
<accession>A0A5C6C601</accession>
<dbReference type="RefSeq" id="WP_146453214.1">
    <property type="nucleotide sequence ID" value="NZ_SJPS01000017.1"/>
</dbReference>
<comment type="caution">
    <text evidence="2">The sequence shown here is derived from an EMBL/GenBank/DDBJ whole genome shotgun (WGS) entry which is preliminary data.</text>
</comment>